<dbReference type="SUPFAM" id="SSF88946">
    <property type="entry name" value="Sigma2 domain of RNA polymerase sigma factors"/>
    <property type="match status" value="1"/>
</dbReference>
<name>A0A0F9AWL8_9ZZZZ</name>
<evidence type="ECO:0000259" key="5">
    <source>
        <dbReference type="PROSITE" id="PS00715"/>
    </source>
</evidence>
<evidence type="ECO:0000256" key="2">
    <source>
        <dbReference type="ARBA" id="ARBA00023082"/>
    </source>
</evidence>
<keyword evidence="1" id="KW-0805">Transcription regulation</keyword>
<dbReference type="GO" id="GO:0006352">
    <property type="term" value="P:DNA-templated transcription initiation"/>
    <property type="evidence" value="ECO:0007669"/>
    <property type="project" value="InterPro"/>
</dbReference>
<reference evidence="6" key="1">
    <citation type="journal article" date="2015" name="Nature">
        <title>Complex archaea that bridge the gap between prokaryotes and eukaryotes.</title>
        <authorList>
            <person name="Spang A."/>
            <person name="Saw J.H."/>
            <person name="Jorgensen S.L."/>
            <person name="Zaremba-Niedzwiedzka K."/>
            <person name="Martijn J."/>
            <person name="Lind A.E."/>
            <person name="van Eijk R."/>
            <person name="Schleper C."/>
            <person name="Guy L."/>
            <person name="Ettema T.J."/>
        </authorList>
    </citation>
    <scope>NUCLEOTIDE SEQUENCE</scope>
</reference>
<dbReference type="PANTHER" id="PTHR30385:SF4">
    <property type="entry name" value="RNA POLYMERASE SIGMA-E FACTOR"/>
    <property type="match status" value="1"/>
</dbReference>
<proteinExistence type="predicted"/>
<dbReference type="GO" id="GO:0016987">
    <property type="term" value="F:sigma factor activity"/>
    <property type="evidence" value="ECO:0007669"/>
    <property type="project" value="UniProtKB-KW"/>
</dbReference>
<dbReference type="PANTHER" id="PTHR30385">
    <property type="entry name" value="SIGMA FACTOR F FLAGELLAR"/>
    <property type="match status" value="1"/>
</dbReference>
<dbReference type="InterPro" id="IPR013325">
    <property type="entry name" value="RNA_pol_sigma_r2"/>
</dbReference>
<dbReference type="GO" id="GO:0003677">
    <property type="term" value="F:DNA binding"/>
    <property type="evidence" value="ECO:0007669"/>
    <property type="project" value="UniProtKB-KW"/>
</dbReference>
<dbReference type="PROSITE" id="PS00715">
    <property type="entry name" value="SIGMA70_1"/>
    <property type="match status" value="1"/>
</dbReference>
<feature type="domain" description="RNA polymerase sigma-70" evidence="5">
    <location>
        <begin position="60"/>
        <end position="73"/>
    </location>
</feature>
<dbReference type="Gene3D" id="1.20.120.1810">
    <property type="match status" value="1"/>
</dbReference>
<dbReference type="EMBL" id="LAZR01055325">
    <property type="protein sequence ID" value="KKK76626.1"/>
    <property type="molecule type" value="Genomic_DNA"/>
</dbReference>
<accession>A0A0F9AWL8</accession>
<gene>
    <name evidence="6" type="ORF">LCGC14_2861760</name>
</gene>
<evidence type="ECO:0000256" key="4">
    <source>
        <dbReference type="ARBA" id="ARBA00023163"/>
    </source>
</evidence>
<dbReference type="AlphaFoldDB" id="A0A0F9AWL8"/>
<keyword evidence="4" id="KW-0804">Transcription</keyword>
<dbReference type="Pfam" id="PF04542">
    <property type="entry name" value="Sigma70_r2"/>
    <property type="match status" value="1"/>
</dbReference>
<dbReference type="InterPro" id="IPR000943">
    <property type="entry name" value="RNA_pol_sigma70"/>
</dbReference>
<dbReference type="InterPro" id="IPR007627">
    <property type="entry name" value="RNA_pol_sigma70_r2"/>
</dbReference>
<feature type="non-terminal residue" evidence="6">
    <location>
        <position position="88"/>
    </location>
</feature>
<organism evidence="6">
    <name type="scientific">marine sediment metagenome</name>
    <dbReference type="NCBI Taxonomy" id="412755"/>
    <lineage>
        <taxon>unclassified sequences</taxon>
        <taxon>metagenomes</taxon>
        <taxon>ecological metagenomes</taxon>
    </lineage>
</organism>
<evidence type="ECO:0000313" key="6">
    <source>
        <dbReference type="EMBL" id="KKK76626.1"/>
    </source>
</evidence>
<sequence length="88" mass="10427">MPQRGQTKSLVWDRVKTYELFTQYREDPDPAIRDELVKMYLNLVEYLARRFKNRGEPLEDLVQVGTIGLIKAIDRFDIGREVEFTTYA</sequence>
<evidence type="ECO:0000256" key="1">
    <source>
        <dbReference type="ARBA" id="ARBA00023015"/>
    </source>
</evidence>
<keyword evidence="2" id="KW-0731">Sigma factor</keyword>
<evidence type="ECO:0000256" key="3">
    <source>
        <dbReference type="ARBA" id="ARBA00023125"/>
    </source>
</evidence>
<keyword evidence="3" id="KW-0238">DNA-binding</keyword>
<protein>
    <recommendedName>
        <fullName evidence="5">RNA polymerase sigma-70 domain-containing protein</fullName>
    </recommendedName>
</protein>
<comment type="caution">
    <text evidence="6">The sequence shown here is derived from an EMBL/GenBank/DDBJ whole genome shotgun (WGS) entry which is preliminary data.</text>
</comment>